<evidence type="ECO:0000313" key="2">
    <source>
        <dbReference type="EMBL" id="MER2290023.1"/>
    </source>
</evidence>
<gene>
    <name evidence="2" type="ORF">ABS770_17290</name>
</gene>
<feature type="transmembrane region" description="Helical" evidence="1">
    <location>
        <begin position="938"/>
        <end position="964"/>
    </location>
</feature>
<accession>A0ABV1R599</accession>
<dbReference type="RefSeq" id="WP_350379347.1">
    <property type="nucleotide sequence ID" value="NZ_JBELQD010000019.1"/>
</dbReference>
<feature type="transmembrane region" description="Helical" evidence="1">
    <location>
        <begin position="334"/>
        <end position="354"/>
    </location>
</feature>
<feature type="transmembrane region" description="Helical" evidence="1">
    <location>
        <begin position="361"/>
        <end position="381"/>
    </location>
</feature>
<keyword evidence="1" id="KW-0472">Membrane</keyword>
<dbReference type="Gene3D" id="3.30.70.1440">
    <property type="entry name" value="Multidrug efflux transporter AcrB pore domain"/>
    <property type="match status" value="1"/>
</dbReference>
<evidence type="ECO:0000256" key="1">
    <source>
        <dbReference type="SAM" id="Phobius"/>
    </source>
</evidence>
<dbReference type="Gene3D" id="3.30.2090.10">
    <property type="entry name" value="Multidrug efflux transporter AcrB TolC docking domain, DN and DC subdomains"/>
    <property type="match status" value="2"/>
</dbReference>
<dbReference type="Pfam" id="PF00873">
    <property type="entry name" value="ACR_tran"/>
    <property type="match status" value="1"/>
</dbReference>
<dbReference type="Gene3D" id="3.30.70.1430">
    <property type="entry name" value="Multidrug efflux transporter AcrB pore domain"/>
    <property type="match status" value="2"/>
</dbReference>
<keyword evidence="1" id="KW-1133">Transmembrane helix</keyword>
<feature type="transmembrane region" description="Helical" evidence="1">
    <location>
        <begin position="914"/>
        <end position="932"/>
    </location>
</feature>
<dbReference type="SUPFAM" id="SSF82714">
    <property type="entry name" value="Multidrug efflux transporter AcrB TolC docking domain, DN and DC subdomains"/>
    <property type="match status" value="2"/>
</dbReference>
<organism evidence="2 3">
    <name type="scientific">Methylobacterium brachiatum</name>
    <dbReference type="NCBI Taxonomy" id="269660"/>
    <lineage>
        <taxon>Bacteria</taxon>
        <taxon>Pseudomonadati</taxon>
        <taxon>Pseudomonadota</taxon>
        <taxon>Alphaproteobacteria</taxon>
        <taxon>Hyphomicrobiales</taxon>
        <taxon>Methylobacteriaceae</taxon>
        <taxon>Methylobacterium</taxon>
    </lineage>
</organism>
<feature type="transmembrane region" description="Helical" evidence="1">
    <location>
        <begin position="437"/>
        <end position="459"/>
    </location>
</feature>
<dbReference type="SUPFAM" id="SSF82866">
    <property type="entry name" value="Multidrug efflux transporter AcrB transmembrane domain"/>
    <property type="match status" value="2"/>
</dbReference>
<name>A0ABV1R599_9HYPH</name>
<dbReference type="Gene3D" id="1.20.1640.10">
    <property type="entry name" value="Multidrug efflux transporter AcrB transmembrane domain"/>
    <property type="match status" value="2"/>
</dbReference>
<protein>
    <submittedName>
        <fullName evidence="2">Efflux RND transporter permease subunit</fullName>
    </submittedName>
</protein>
<dbReference type="EMBL" id="JBELQD010000019">
    <property type="protein sequence ID" value="MER2290023.1"/>
    <property type="molecule type" value="Genomic_DNA"/>
</dbReference>
<feature type="transmembrane region" description="Helical" evidence="1">
    <location>
        <begin position="465"/>
        <end position="484"/>
    </location>
</feature>
<feature type="transmembrane region" description="Helical" evidence="1">
    <location>
        <begin position="1017"/>
        <end position="1039"/>
    </location>
</feature>
<keyword evidence="1" id="KW-0812">Transmembrane</keyword>
<feature type="transmembrane region" description="Helical" evidence="1">
    <location>
        <begin position="888"/>
        <end position="907"/>
    </location>
</feature>
<feature type="transmembrane region" description="Helical" evidence="1">
    <location>
        <begin position="12"/>
        <end position="31"/>
    </location>
</feature>
<comment type="caution">
    <text evidence="2">The sequence shown here is derived from an EMBL/GenBank/DDBJ whole genome shotgun (WGS) entry which is preliminary data.</text>
</comment>
<dbReference type="InterPro" id="IPR027463">
    <property type="entry name" value="AcrB_DN_DC_subdom"/>
</dbReference>
<dbReference type="PANTHER" id="PTHR32063:SF8">
    <property type="entry name" value="CATION EFFLUX PROTEIN"/>
    <property type="match status" value="1"/>
</dbReference>
<sequence>MAAIVRLALLRPYTFVVMSILILIFGIMAIVRTPTDIFPRIGIPVISVVWQYTGLQPDDMAGRIVSVFERSLTTTVNDIEHIESQSVPGYGIVKIYFQPGVDITAAQAQVTSISQTQLKQLPPGITPPLMLTYNASSVPIIQLALSSDSLSQTALNNLAQNFIRPQLTTIPGAQLPYAYGGAARQVQIDLDQSALHAHGLSAADVGAALAQQNLINPVGTQKIGTFEWIVDLNNSPKTIEAFNDLPVKVVDGTVVFLRDVAHVRNGSPPQTNVVQLDGKKGVLMSILKIGNASTLDIIADVKARLPAIQAGLPTGVDLKYVADQSGFVRESVVAVVREGVIAAALTGLMILVFLGSWRSTLIITVSIPLAVLCSLIALSALGQTINVMTLGGLALAVGILVDDATVTIENINRHMEEFGEDIVTAITRGAQEIMPPATVALFCICIAFVPLLALGGVAGFLFRPLAMAVVFAMIASYALTYTLVPTLARYLLTEHAHGQDPADTLSFFARFQRGFERRFEALRQAYLGLLGLALSHRKSFAVGFLAVVSLSFGLVPHLGRDFFPDVEAGALRIHVRAPTGTRIEEMTALIGRVEGRLRTLIPPGRVASVVNNIGLPNSGINISYGNSGTIGTFDADMLVTLDEAGGEGGPSTASLTRQLRERLPQDFPGVTFAFLPADIVSQILNFGSPAALDVQVASRDVAGGRAYANTLLARVRRVAGVADARIQEQARNPALRVDFNRALAGVVGLTEHDATASLQATLSGSTQTAPTYWLDPSNGVSYPVSVQTPQYSIDTLDALNNLPITAARSEQLLGGLATIRPEPLSAVATHYNIAPTVNILATTQDRDLGGVTADIQRAIDETRAGLPKGATVTVRGQAVTMTQAYQQLLVGLAFAIVLIYLLIVVNFQSWVDPFVIVMALPAALAGIVWMLFVTHTHVSVPALTGAIMCMGVATANSILVISFAREQLKEGRTAIEAALAAGATRLRPVMMTALAMMIGMAPMAIEPGQNAPLGRAVIGGLLFATLATLFFVPVVFGIVHGRRRRAGARRDDASPKALSSPSA</sequence>
<dbReference type="Gene3D" id="3.30.70.1320">
    <property type="entry name" value="Multidrug efflux transporter AcrB pore domain like"/>
    <property type="match status" value="1"/>
</dbReference>
<reference evidence="2" key="1">
    <citation type="submission" date="2024-06" db="EMBL/GenBank/DDBJ databases">
        <authorList>
            <person name="Campbell A.G."/>
        </authorList>
    </citation>
    <scope>NUCLEOTIDE SEQUENCE</scope>
    <source>
        <strain evidence="2">EM17</strain>
    </source>
</reference>
<evidence type="ECO:0000313" key="3">
    <source>
        <dbReference type="Proteomes" id="UP001432995"/>
    </source>
</evidence>
<dbReference type="PANTHER" id="PTHR32063">
    <property type="match status" value="1"/>
</dbReference>
<dbReference type="PRINTS" id="PR00702">
    <property type="entry name" value="ACRIFLAVINRP"/>
</dbReference>
<dbReference type="SUPFAM" id="SSF82693">
    <property type="entry name" value="Multidrug efflux transporter AcrB pore domain, PN1, PN2, PC1 and PC2 subdomains"/>
    <property type="match status" value="2"/>
</dbReference>
<feature type="transmembrane region" description="Helical" evidence="1">
    <location>
        <begin position="985"/>
        <end position="1005"/>
    </location>
</feature>
<proteinExistence type="predicted"/>
<dbReference type="InterPro" id="IPR001036">
    <property type="entry name" value="Acrflvin-R"/>
</dbReference>
<dbReference type="Proteomes" id="UP001432995">
    <property type="component" value="Unassembled WGS sequence"/>
</dbReference>
<keyword evidence="3" id="KW-1185">Reference proteome</keyword>